<dbReference type="Proteomes" id="UP000501387">
    <property type="component" value="Chromosome"/>
</dbReference>
<name>A0A6G8FHR6_9MICO</name>
<dbReference type="RefSeq" id="WP_166321810.1">
    <property type="nucleotide sequence ID" value="NZ_CP049934.1"/>
</dbReference>
<keyword evidence="1" id="KW-0472">Membrane</keyword>
<keyword evidence="1" id="KW-0812">Transmembrane</keyword>
<evidence type="ECO:0000313" key="2">
    <source>
        <dbReference type="EMBL" id="QIM15582.1"/>
    </source>
</evidence>
<reference evidence="2 3" key="1">
    <citation type="submission" date="2020-03" db="EMBL/GenBank/DDBJ databases">
        <title>Leucobacter sp. nov., isolated from beetles.</title>
        <authorList>
            <person name="Hyun D.-W."/>
            <person name="Bae J.-W."/>
        </authorList>
    </citation>
    <scope>NUCLEOTIDE SEQUENCE [LARGE SCALE GENOMIC DNA]</scope>
    <source>
        <strain evidence="2 3">HDW9B</strain>
    </source>
</reference>
<gene>
    <name evidence="2" type="ORF">G7067_02790</name>
</gene>
<dbReference type="KEGG" id="lins:G7067_02790"/>
<evidence type="ECO:0000313" key="3">
    <source>
        <dbReference type="Proteomes" id="UP000501387"/>
    </source>
</evidence>
<dbReference type="EMBL" id="CP049934">
    <property type="protein sequence ID" value="QIM15582.1"/>
    <property type="molecule type" value="Genomic_DNA"/>
</dbReference>
<proteinExistence type="predicted"/>
<dbReference type="AlphaFoldDB" id="A0A6G8FHR6"/>
<feature type="transmembrane region" description="Helical" evidence="1">
    <location>
        <begin position="100"/>
        <end position="121"/>
    </location>
</feature>
<evidence type="ECO:0000256" key="1">
    <source>
        <dbReference type="SAM" id="Phobius"/>
    </source>
</evidence>
<organism evidence="2 3">
    <name type="scientific">Leucobacter insecticola</name>
    <dbReference type="NCBI Taxonomy" id="2714934"/>
    <lineage>
        <taxon>Bacteria</taxon>
        <taxon>Bacillati</taxon>
        <taxon>Actinomycetota</taxon>
        <taxon>Actinomycetes</taxon>
        <taxon>Micrococcales</taxon>
        <taxon>Microbacteriaceae</taxon>
        <taxon>Leucobacter</taxon>
    </lineage>
</organism>
<feature type="transmembrane region" description="Helical" evidence="1">
    <location>
        <begin position="69"/>
        <end position="88"/>
    </location>
</feature>
<sequence>MLLRAVAAVIWSIGFVRTWPQTLENLNLEEDLEVAQIVLWILLGFGAAWTLFLLLLARWLWRGSNVARLLVMLWSTVSISIAAVDYFVSGAEITVRTTLLTLALDILVMLALSSQGARAWARRPRPRPRDQRS</sequence>
<protein>
    <submittedName>
        <fullName evidence="2">Uncharacterized protein</fullName>
    </submittedName>
</protein>
<feature type="transmembrane region" description="Helical" evidence="1">
    <location>
        <begin position="34"/>
        <end position="57"/>
    </location>
</feature>
<keyword evidence="1" id="KW-1133">Transmembrane helix</keyword>
<accession>A0A6G8FHR6</accession>
<keyword evidence="3" id="KW-1185">Reference proteome</keyword>